<evidence type="ECO:0000313" key="2">
    <source>
        <dbReference type="EMBL" id="CAD9746035.1"/>
    </source>
</evidence>
<dbReference type="GO" id="GO:0005634">
    <property type="term" value="C:nucleus"/>
    <property type="evidence" value="ECO:0007669"/>
    <property type="project" value="TreeGrafter"/>
</dbReference>
<dbReference type="GO" id="GO:0051879">
    <property type="term" value="F:Hsp90 protein binding"/>
    <property type="evidence" value="ECO:0007669"/>
    <property type="project" value="TreeGrafter"/>
</dbReference>
<dbReference type="Gene3D" id="1.25.40.10">
    <property type="entry name" value="Tetratricopeptide repeat domain"/>
    <property type="match status" value="1"/>
</dbReference>
<evidence type="ECO:0000256" key="1">
    <source>
        <dbReference type="PROSITE-ProRule" id="PRU00339"/>
    </source>
</evidence>
<dbReference type="GO" id="GO:0030544">
    <property type="term" value="F:Hsp70 protein binding"/>
    <property type="evidence" value="ECO:0007669"/>
    <property type="project" value="TreeGrafter"/>
</dbReference>
<dbReference type="InterPro" id="IPR019734">
    <property type="entry name" value="TPR_rpt"/>
</dbReference>
<dbReference type="Pfam" id="PF14559">
    <property type="entry name" value="TPR_19"/>
    <property type="match status" value="1"/>
</dbReference>
<dbReference type="SUPFAM" id="SSF48452">
    <property type="entry name" value="TPR-like"/>
    <property type="match status" value="1"/>
</dbReference>
<dbReference type="PANTHER" id="PTHR46035:SF1">
    <property type="entry name" value="TETRATRICOPEPTIDE REPEAT PROTEIN 4"/>
    <property type="match status" value="1"/>
</dbReference>
<dbReference type="AlphaFoldDB" id="A0A7S2TFE1"/>
<dbReference type="GO" id="GO:0006457">
    <property type="term" value="P:protein folding"/>
    <property type="evidence" value="ECO:0007669"/>
    <property type="project" value="TreeGrafter"/>
</dbReference>
<reference evidence="2" key="1">
    <citation type="submission" date="2021-01" db="EMBL/GenBank/DDBJ databases">
        <authorList>
            <person name="Corre E."/>
            <person name="Pelletier E."/>
            <person name="Niang G."/>
            <person name="Scheremetjew M."/>
            <person name="Finn R."/>
            <person name="Kale V."/>
            <person name="Holt S."/>
            <person name="Cochrane G."/>
            <person name="Meng A."/>
            <person name="Brown T."/>
            <person name="Cohen L."/>
        </authorList>
    </citation>
    <scope>NUCLEOTIDE SEQUENCE</scope>
    <source>
        <strain evidence="2">CCMP622</strain>
    </source>
</reference>
<keyword evidence="1" id="KW-0802">TPR repeat</keyword>
<dbReference type="GO" id="GO:0005829">
    <property type="term" value="C:cytosol"/>
    <property type="evidence" value="ECO:0007669"/>
    <property type="project" value="TreeGrafter"/>
</dbReference>
<name>A0A7S2TFE1_9EUKA</name>
<dbReference type="EMBL" id="HBHP01001700">
    <property type="protein sequence ID" value="CAD9746035.1"/>
    <property type="molecule type" value="Transcribed_RNA"/>
</dbReference>
<sequence>MADGKALPDLPDAVTVFVHGLKAPKETGKKNMLDEAAMEMKEEGNKLFRAGPENFDEALKKYSAAIQMCETNPTLSSTLHCNRALLLLHKKEYVEAEEDAKKALQYNPKNAKAYVRAGQACQKTGRMKMAMAYLNAAMDKAETKKAKALAAKIIKQVIKEEEDRLEMLRKNKVPITEAQLQGAGSEHYIDKDGKAKKRFLSTEELKERKRKFDVIVERYGLKYAEPQEAIASYLTSLNGRVATAEDFVKRFPMMSVPEAVDFLSWIQTGLQFKEQVLDRNKKNIGTAEK</sequence>
<protein>
    <submittedName>
        <fullName evidence="2">Uncharacterized protein</fullName>
    </submittedName>
</protein>
<feature type="repeat" description="TPR" evidence="1">
    <location>
        <begin position="77"/>
        <end position="110"/>
    </location>
</feature>
<accession>A0A7S2TFE1</accession>
<gene>
    <name evidence="2" type="ORF">LSP00402_LOCUS1103</name>
</gene>
<organism evidence="2">
    <name type="scientific">Lotharella oceanica</name>
    <dbReference type="NCBI Taxonomy" id="641309"/>
    <lineage>
        <taxon>Eukaryota</taxon>
        <taxon>Sar</taxon>
        <taxon>Rhizaria</taxon>
        <taxon>Cercozoa</taxon>
        <taxon>Chlorarachniophyceae</taxon>
        <taxon>Lotharella</taxon>
    </lineage>
</organism>
<dbReference type="SMART" id="SM00028">
    <property type="entry name" value="TPR"/>
    <property type="match status" value="3"/>
</dbReference>
<dbReference type="InterPro" id="IPR011990">
    <property type="entry name" value="TPR-like_helical_dom_sf"/>
</dbReference>
<dbReference type="PANTHER" id="PTHR46035">
    <property type="entry name" value="TETRATRICOPEPTIDE REPEAT PROTEIN 4"/>
    <property type="match status" value="1"/>
</dbReference>
<dbReference type="PROSITE" id="PS50005">
    <property type="entry name" value="TPR"/>
    <property type="match status" value="1"/>
</dbReference>
<proteinExistence type="predicted"/>